<dbReference type="OrthoDB" id="2203721at2759"/>
<reference evidence="2" key="1">
    <citation type="submission" date="2013-05" db="EMBL/GenBank/DDBJ databases">
        <title>The Genome sequence of Mucor circinelloides f. circinelloides 1006PhL.</title>
        <authorList>
            <consortium name="The Broad Institute Genomics Platform"/>
            <person name="Cuomo C."/>
            <person name="Earl A."/>
            <person name="Findley K."/>
            <person name="Lee S.C."/>
            <person name="Walker B."/>
            <person name="Young S."/>
            <person name="Zeng Q."/>
            <person name="Gargeya S."/>
            <person name="Fitzgerald M."/>
            <person name="Haas B."/>
            <person name="Abouelleil A."/>
            <person name="Allen A.W."/>
            <person name="Alvarado L."/>
            <person name="Arachchi H.M."/>
            <person name="Berlin A.M."/>
            <person name="Chapman S.B."/>
            <person name="Gainer-Dewar J."/>
            <person name="Goldberg J."/>
            <person name="Griggs A."/>
            <person name="Gujja S."/>
            <person name="Hansen M."/>
            <person name="Howarth C."/>
            <person name="Imamovic A."/>
            <person name="Ireland A."/>
            <person name="Larimer J."/>
            <person name="McCowan C."/>
            <person name="Murphy C."/>
            <person name="Pearson M."/>
            <person name="Poon T.W."/>
            <person name="Priest M."/>
            <person name="Roberts A."/>
            <person name="Saif S."/>
            <person name="Shea T."/>
            <person name="Sisk P."/>
            <person name="Sykes S."/>
            <person name="Wortman J."/>
            <person name="Nusbaum C."/>
            <person name="Birren B."/>
        </authorList>
    </citation>
    <scope>NUCLEOTIDE SEQUENCE [LARGE SCALE GENOMIC DNA]</scope>
    <source>
        <strain evidence="2">1006PhL</strain>
    </source>
</reference>
<dbReference type="EMBL" id="KE123973">
    <property type="protein sequence ID" value="EPB87183.1"/>
    <property type="molecule type" value="Genomic_DNA"/>
</dbReference>
<accession>S2JWK5</accession>
<evidence type="ECO:0000313" key="2">
    <source>
        <dbReference type="Proteomes" id="UP000014254"/>
    </source>
</evidence>
<name>S2JWK5_MUCC1</name>
<organism evidence="1 2">
    <name type="scientific">Mucor circinelloides f. circinelloides (strain 1006PhL)</name>
    <name type="common">Mucormycosis agent</name>
    <name type="synonym">Calyptromyces circinelloides</name>
    <dbReference type="NCBI Taxonomy" id="1220926"/>
    <lineage>
        <taxon>Eukaryota</taxon>
        <taxon>Fungi</taxon>
        <taxon>Fungi incertae sedis</taxon>
        <taxon>Mucoromycota</taxon>
        <taxon>Mucoromycotina</taxon>
        <taxon>Mucoromycetes</taxon>
        <taxon>Mucorales</taxon>
        <taxon>Mucorineae</taxon>
        <taxon>Mucoraceae</taxon>
        <taxon>Mucor</taxon>
    </lineage>
</organism>
<dbReference type="InParanoid" id="S2JWK5"/>
<dbReference type="AlphaFoldDB" id="S2JWK5"/>
<dbReference type="VEuPathDB" id="FungiDB:HMPREF1544_06008"/>
<proteinExistence type="predicted"/>
<evidence type="ECO:0000313" key="1">
    <source>
        <dbReference type="EMBL" id="EPB87183.1"/>
    </source>
</evidence>
<dbReference type="Proteomes" id="UP000014254">
    <property type="component" value="Unassembled WGS sequence"/>
</dbReference>
<sequence length="119" mass="13225">MQQPTLHAQKCVEKKSDALECRTTSAFDEVPSVEDLMDLLVKSDGQCALSGATGAWCPKPGDPSSVLALNHIKLAQFGSKFDIANLQMTLKCFRDMKAAYTFEEFATWLNTFKIYHSTD</sequence>
<keyword evidence="2" id="KW-1185">Reference proteome</keyword>
<protein>
    <submittedName>
        <fullName evidence="1">Uncharacterized protein</fullName>
    </submittedName>
</protein>
<gene>
    <name evidence="1" type="ORF">HMPREF1544_06008</name>
</gene>